<feature type="compositionally biased region" description="Basic residues" evidence="2">
    <location>
        <begin position="36"/>
        <end position="47"/>
    </location>
</feature>
<accession>A0A9P0DBT3</accession>
<name>A0A9P0DBT3_9CUCU</name>
<dbReference type="SUPFAM" id="SSF51556">
    <property type="entry name" value="Metallo-dependent hydrolases"/>
    <property type="match status" value="1"/>
</dbReference>
<dbReference type="Gene3D" id="3.20.20.140">
    <property type="entry name" value="Metal-dependent hydrolases"/>
    <property type="match status" value="1"/>
</dbReference>
<dbReference type="InterPro" id="IPR008257">
    <property type="entry name" value="Pept_M19"/>
</dbReference>
<keyword evidence="3" id="KW-0812">Transmembrane</keyword>
<dbReference type="GO" id="GO:0006508">
    <property type="term" value="P:proteolysis"/>
    <property type="evidence" value="ECO:0007669"/>
    <property type="project" value="UniProtKB-KW"/>
</dbReference>
<keyword evidence="1" id="KW-0862">Zinc</keyword>
<keyword evidence="1" id="KW-0378">Hydrolase</keyword>
<proteinExistence type="inferred from homology"/>
<dbReference type="PANTHER" id="PTHR10443">
    <property type="entry name" value="MICROSOMAL DIPEPTIDASE"/>
    <property type="match status" value="1"/>
</dbReference>
<dbReference type="GO" id="GO:0070573">
    <property type="term" value="F:metallodipeptidase activity"/>
    <property type="evidence" value="ECO:0007669"/>
    <property type="project" value="InterPro"/>
</dbReference>
<protein>
    <recommendedName>
        <fullName evidence="1">Dipeptidase</fullName>
        <ecNumber evidence="1">3.4.13.19</ecNumber>
    </recommendedName>
</protein>
<dbReference type="GO" id="GO:0098552">
    <property type="term" value="C:side of membrane"/>
    <property type="evidence" value="ECO:0007669"/>
    <property type="project" value="UniProtKB-KW"/>
</dbReference>
<reference evidence="4" key="1">
    <citation type="submission" date="2022-01" db="EMBL/GenBank/DDBJ databases">
        <authorList>
            <person name="King R."/>
        </authorList>
    </citation>
    <scope>NUCLEOTIDE SEQUENCE</scope>
</reference>
<keyword evidence="3" id="KW-1133">Transmembrane helix</keyword>
<keyword evidence="1" id="KW-0482">Metalloprotease</keyword>
<comment type="subunit">
    <text evidence="1">Homodimer; disulfide-linked.</text>
</comment>
<dbReference type="CDD" id="cd01301">
    <property type="entry name" value="rDP_like"/>
    <property type="match status" value="1"/>
</dbReference>
<evidence type="ECO:0000313" key="4">
    <source>
        <dbReference type="EMBL" id="CAH1115451.1"/>
    </source>
</evidence>
<gene>
    <name evidence="4" type="ORF">PSYICH_LOCUS15356</name>
</gene>
<dbReference type="OrthoDB" id="445695at2759"/>
<dbReference type="Proteomes" id="UP001153636">
    <property type="component" value="Chromosome 9"/>
</dbReference>
<keyword evidence="1" id="KW-0645">Protease</keyword>
<keyword evidence="1" id="KW-0325">Glycoprotein</keyword>
<keyword evidence="1" id="KW-0449">Lipoprotein</keyword>
<keyword evidence="1" id="KW-0336">GPI-anchor</keyword>
<dbReference type="FunFam" id="3.20.20.140:FF:000030">
    <property type="entry name" value="Dipeptidase"/>
    <property type="match status" value="1"/>
</dbReference>
<keyword evidence="5" id="KW-1185">Reference proteome</keyword>
<dbReference type="GO" id="GO:0046872">
    <property type="term" value="F:metal ion binding"/>
    <property type="evidence" value="ECO:0007669"/>
    <property type="project" value="UniProtKB-UniRule"/>
</dbReference>
<dbReference type="AlphaFoldDB" id="A0A9P0DBT3"/>
<dbReference type="EC" id="3.4.13.19" evidence="1"/>
<evidence type="ECO:0000313" key="5">
    <source>
        <dbReference type="Proteomes" id="UP001153636"/>
    </source>
</evidence>
<evidence type="ECO:0000256" key="2">
    <source>
        <dbReference type="SAM" id="MobiDB-lite"/>
    </source>
</evidence>
<dbReference type="PANTHER" id="PTHR10443:SF12">
    <property type="entry name" value="DIPEPTIDASE"/>
    <property type="match status" value="1"/>
</dbReference>
<comment type="cofactor">
    <cofactor evidence="1">
        <name>Zn(2+)</name>
        <dbReference type="ChEBI" id="CHEBI:29105"/>
    </cofactor>
</comment>
<dbReference type="Pfam" id="PF01244">
    <property type="entry name" value="Peptidase_M19"/>
    <property type="match status" value="1"/>
</dbReference>
<organism evidence="4 5">
    <name type="scientific">Psylliodes chrysocephalus</name>
    <dbReference type="NCBI Taxonomy" id="3402493"/>
    <lineage>
        <taxon>Eukaryota</taxon>
        <taxon>Metazoa</taxon>
        <taxon>Ecdysozoa</taxon>
        <taxon>Arthropoda</taxon>
        <taxon>Hexapoda</taxon>
        <taxon>Insecta</taxon>
        <taxon>Pterygota</taxon>
        <taxon>Neoptera</taxon>
        <taxon>Endopterygota</taxon>
        <taxon>Coleoptera</taxon>
        <taxon>Polyphaga</taxon>
        <taxon>Cucujiformia</taxon>
        <taxon>Chrysomeloidea</taxon>
        <taxon>Chrysomelidae</taxon>
        <taxon>Galerucinae</taxon>
        <taxon>Alticini</taxon>
        <taxon>Psylliodes</taxon>
    </lineage>
</organism>
<feature type="transmembrane region" description="Helical" evidence="3">
    <location>
        <begin position="315"/>
        <end position="338"/>
    </location>
</feature>
<keyword evidence="1" id="KW-0224">Dipeptidase</keyword>
<dbReference type="EMBL" id="OV651821">
    <property type="protein sequence ID" value="CAH1115451.1"/>
    <property type="molecule type" value="Genomic_DNA"/>
</dbReference>
<dbReference type="InterPro" id="IPR032466">
    <property type="entry name" value="Metal_Hydrolase"/>
</dbReference>
<evidence type="ECO:0000256" key="3">
    <source>
        <dbReference type="SAM" id="Phobius"/>
    </source>
</evidence>
<sequence length="717" mass="79495">MDNIEKQAVAIETESQEELKKGRLTLALVSEEAKGGKAKGPRARSHGLPRPESGVASVGVQVARGDQCSHSGKMRGFDGDGEWRAPPAVAVVPRSGAQTTHPELPVSLRPHGIRQLLRLPVCKNHFYYSCVDLNSTDLKAIKNNKANIKFTCKNCSKIGDIIDDLKGMILDLQNEINNLKNQSTIDFEDIVQELQDTNSRKQNLIIYGMVEVKNLSRKDQIISDKNKIKNISPKVATTSNSTRLGRFDATKTRPRPIKIPQCPRELPVRETSFNVPQYYNGVRDYYHPYDYQDSLESCSCSSGSDTSKTTFRGPWCVCLVICVIVATLTAGLGLPLALSPQIPPQTSEERLSLVKKLLKETPLIDGHNDLPWNLRKFTHNKLFKLNLSAISEEEPWSTSKWSHTDIPRLRQGLLGAQFWSAYVPCRAQHLDAVQVTLEQIDVIKRLVEYNAEHFSLVRSTEEIRSVHKSGRIASLIGVEGGHALGNSLAVLRTFYNLGARYLTITHSCDTPWATGTNTKTQDGLSDFGKSVIKEMNRLGMIVDLSHTSMNTAKAALNVSRAPVIFSHSSAFSLCNSSRNVPDDVLKLVAHNGGVIMVNFYTYHVTCNETATIQDVINHINHIRAVAGIDHVGIGAGYDGINMTPSGLEDVSKYPYLLSELLADPAWTEKDVLSLAGLNLLRVFERVEEVRDKWKRADVLPLEDALPPMHNPCSSLYS</sequence>
<dbReference type="PROSITE" id="PS51365">
    <property type="entry name" value="RENAL_DIPEPTIDASE_2"/>
    <property type="match status" value="1"/>
</dbReference>
<feature type="region of interest" description="Disordered" evidence="2">
    <location>
        <begin position="31"/>
        <end position="57"/>
    </location>
</feature>
<keyword evidence="3" id="KW-0472">Membrane</keyword>
<keyword evidence="1" id="KW-0479">Metal-binding</keyword>
<evidence type="ECO:0000256" key="1">
    <source>
        <dbReference type="RuleBase" id="RU341113"/>
    </source>
</evidence>
<comment type="catalytic activity">
    <reaction evidence="1">
        <text>an L-aminoacyl-L-amino acid + H2O = 2 an L-alpha-amino acid</text>
        <dbReference type="Rhea" id="RHEA:48940"/>
        <dbReference type="ChEBI" id="CHEBI:15377"/>
        <dbReference type="ChEBI" id="CHEBI:59869"/>
        <dbReference type="ChEBI" id="CHEBI:77460"/>
        <dbReference type="EC" id="3.4.13.19"/>
    </reaction>
</comment>
<comment type="similarity">
    <text evidence="1">Belongs to the metallo-dependent hydrolases superfamily. Peptidase M19 family.</text>
</comment>
<keyword evidence="1" id="KW-1015">Disulfide bond</keyword>
<comment type="subcellular location">
    <subcellularLocation>
        <location evidence="1">Membrane</location>
        <topology evidence="1">Lipid-anchor</topology>
        <topology evidence="1">GPI-anchor</topology>
    </subcellularLocation>
</comment>